<keyword evidence="1" id="KW-1133">Transmembrane helix</keyword>
<feature type="transmembrane region" description="Helical" evidence="1">
    <location>
        <begin position="19"/>
        <end position="37"/>
    </location>
</feature>
<sequence>MIGSDDFGRYSGAGRSRSFNMGGMLVGIGVLFLLWQLLSPTGALPLLILGGIFTGLALLKGIRGFTVPGGILLGLAGGLIVASLLRHVSGAFGGAAVLVGLGAGFWLIPTLDRLRHPYSNAFGWARIPGTILFCIAALPALIGTLSVAGRSLGFLLQFWPIFLIVGGLWLFFSNRRRGRARWS</sequence>
<feature type="transmembrane region" description="Helical" evidence="1">
    <location>
        <begin position="91"/>
        <end position="108"/>
    </location>
</feature>
<name>A0A6J4VL48_9BACT</name>
<dbReference type="AlphaFoldDB" id="A0A6J4VL48"/>
<evidence type="ECO:0000256" key="1">
    <source>
        <dbReference type="SAM" id="Phobius"/>
    </source>
</evidence>
<feature type="transmembrane region" description="Helical" evidence="1">
    <location>
        <begin position="43"/>
        <end position="59"/>
    </location>
</feature>
<protein>
    <submittedName>
        <fullName evidence="2">Uncharacterized protein</fullName>
    </submittedName>
</protein>
<organism evidence="2">
    <name type="scientific">uncultured Thermomicrobiales bacterium</name>
    <dbReference type="NCBI Taxonomy" id="1645740"/>
    <lineage>
        <taxon>Bacteria</taxon>
        <taxon>Pseudomonadati</taxon>
        <taxon>Thermomicrobiota</taxon>
        <taxon>Thermomicrobia</taxon>
        <taxon>Thermomicrobiales</taxon>
        <taxon>environmental samples</taxon>
    </lineage>
</organism>
<keyword evidence="1" id="KW-0812">Transmembrane</keyword>
<feature type="transmembrane region" description="Helical" evidence="1">
    <location>
        <begin position="129"/>
        <end position="148"/>
    </location>
</feature>
<accession>A0A6J4VL48</accession>
<keyword evidence="1" id="KW-0472">Membrane</keyword>
<reference evidence="2" key="1">
    <citation type="submission" date="2020-02" db="EMBL/GenBank/DDBJ databases">
        <authorList>
            <person name="Meier V. D."/>
        </authorList>
    </citation>
    <scope>NUCLEOTIDE SEQUENCE</scope>
    <source>
        <strain evidence="2">AVDCRST_MAG18</strain>
    </source>
</reference>
<evidence type="ECO:0000313" key="2">
    <source>
        <dbReference type="EMBL" id="CAA9581956.1"/>
    </source>
</evidence>
<feature type="transmembrane region" description="Helical" evidence="1">
    <location>
        <begin position="66"/>
        <end position="85"/>
    </location>
</feature>
<feature type="transmembrane region" description="Helical" evidence="1">
    <location>
        <begin position="154"/>
        <end position="172"/>
    </location>
</feature>
<proteinExistence type="predicted"/>
<gene>
    <name evidence="2" type="ORF">AVDCRST_MAG18-3273</name>
</gene>
<dbReference type="EMBL" id="CADCWN010000246">
    <property type="protein sequence ID" value="CAA9581956.1"/>
    <property type="molecule type" value="Genomic_DNA"/>
</dbReference>